<dbReference type="Pfam" id="PF03417">
    <property type="entry name" value="AAT"/>
    <property type="match status" value="1"/>
</dbReference>
<organism evidence="3 4">
    <name type="scientific">Parathielavia appendiculata</name>
    <dbReference type="NCBI Taxonomy" id="2587402"/>
    <lineage>
        <taxon>Eukaryota</taxon>
        <taxon>Fungi</taxon>
        <taxon>Dikarya</taxon>
        <taxon>Ascomycota</taxon>
        <taxon>Pezizomycotina</taxon>
        <taxon>Sordariomycetes</taxon>
        <taxon>Sordariomycetidae</taxon>
        <taxon>Sordariales</taxon>
        <taxon>Chaetomiaceae</taxon>
        <taxon>Parathielavia</taxon>
    </lineage>
</organism>
<dbReference type="PANTHER" id="PTHR34180:SF1">
    <property type="entry name" value="BETA-ALANYL-DOPAMINE_CARCININE HYDROLASE"/>
    <property type="match status" value="1"/>
</dbReference>
<gene>
    <name evidence="3" type="ORF">N657DRAFT_623755</name>
</gene>
<keyword evidence="4" id="KW-1185">Reference proteome</keyword>
<dbReference type="Gene3D" id="1.10.10.2120">
    <property type="match status" value="1"/>
</dbReference>
<feature type="domain" description="Peptidase C45 hydrolase" evidence="2">
    <location>
        <begin position="203"/>
        <end position="405"/>
    </location>
</feature>
<dbReference type="NCBIfam" id="NF040521">
    <property type="entry name" value="C45_proenzyme"/>
    <property type="match status" value="1"/>
</dbReference>
<dbReference type="EMBL" id="MU853234">
    <property type="protein sequence ID" value="KAK4121381.1"/>
    <property type="molecule type" value="Genomic_DNA"/>
</dbReference>
<dbReference type="InterPro" id="IPR005079">
    <property type="entry name" value="Peptidase_C45_hydrolase"/>
</dbReference>
<accession>A0AAN6TWW7</accession>
<reference evidence="3" key="1">
    <citation type="journal article" date="2023" name="Mol. Phylogenet. Evol.">
        <title>Genome-scale phylogeny and comparative genomics of the fungal order Sordariales.</title>
        <authorList>
            <person name="Hensen N."/>
            <person name="Bonometti L."/>
            <person name="Westerberg I."/>
            <person name="Brannstrom I.O."/>
            <person name="Guillou S."/>
            <person name="Cros-Aarteil S."/>
            <person name="Calhoun S."/>
            <person name="Haridas S."/>
            <person name="Kuo A."/>
            <person name="Mondo S."/>
            <person name="Pangilinan J."/>
            <person name="Riley R."/>
            <person name="LaButti K."/>
            <person name="Andreopoulos B."/>
            <person name="Lipzen A."/>
            <person name="Chen C."/>
            <person name="Yan M."/>
            <person name="Daum C."/>
            <person name="Ng V."/>
            <person name="Clum A."/>
            <person name="Steindorff A."/>
            <person name="Ohm R.A."/>
            <person name="Martin F."/>
            <person name="Silar P."/>
            <person name="Natvig D.O."/>
            <person name="Lalanne C."/>
            <person name="Gautier V."/>
            <person name="Ament-Velasquez S.L."/>
            <person name="Kruys A."/>
            <person name="Hutchinson M.I."/>
            <person name="Powell A.J."/>
            <person name="Barry K."/>
            <person name="Miller A.N."/>
            <person name="Grigoriev I.V."/>
            <person name="Debuchy R."/>
            <person name="Gladieux P."/>
            <person name="Hiltunen Thoren M."/>
            <person name="Johannesson H."/>
        </authorList>
    </citation>
    <scope>NUCLEOTIDE SEQUENCE</scope>
    <source>
        <strain evidence="3">CBS 731.68</strain>
    </source>
</reference>
<dbReference type="RefSeq" id="XP_062645152.1">
    <property type="nucleotide sequence ID" value="XM_062790697.1"/>
</dbReference>
<evidence type="ECO:0000313" key="4">
    <source>
        <dbReference type="Proteomes" id="UP001302602"/>
    </source>
</evidence>
<sequence>MAYSGTPGSPLPISEVNFDDLPESFPGLVLTGNPYQRGVKYGQVFAEKIRANICRHFDHPDLPSFDSCEWIIREVYIPGLVHHWPRGWNELLGMAQGCEMDVEHLVYLNARDDLAAIRYILEPPVQRPYVPLRPSHAIESTSAFFSQNKTLGRTGPILAHSWSERKRIHDGDDFMVLLEIQYLPDEQVKNMVILVEAGMISGSGMNSLGVAVTGNPLFSTEDYLPSWGTNEKYFPVTCVERFLLEWASVKDVEDILTKLDTHASKHILIANEDGDSASLELGPLTSKELDTYKPIFAHDGDFGNDAKLHTNHFCSWAYWQHRRGLLCRYRGQPSPSRLHSLGQLIKENGHCKMSARQIKFLFSDHERHPNSICQHGADNDDDLNNKTVALVMYHTSRRVVSLCKGPPCRATMMVHFAIREGAAVPASGDSDLCEADKKIVKDMAAALAAVDVEVDMLSQKLAAKRRRRNIFDSIADFKKRRRISNNTPATDAVENERRRLNKTPASDVAQDDI</sequence>
<comment type="caution">
    <text evidence="3">The sequence shown here is derived from an EMBL/GenBank/DDBJ whole genome shotgun (WGS) entry which is preliminary data.</text>
</comment>
<dbReference type="InterPro" id="IPR047801">
    <property type="entry name" value="Peptidase_C45"/>
</dbReference>
<dbReference type="InterPro" id="IPR047794">
    <property type="entry name" value="C45_proenzyme-like"/>
</dbReference>
<proteinExistence type="predicted"/>
<name>A0AAN6TWW7_9PEZI</name>
<evidence type="ECO:0000313" key="3">
    <source>
        <dbReference type="EMBL" id="KAK4121381.1"/>
    </source>
</evidence>
<dbReference type="PANTHER" id="PTHR34180">
    <property type="entry name" value="PEPTIDASE C45"/>
    <property type="match status" value="1"/>
</dbReference>
<feature type="region of interest" description="Disordered" evidence="1">
    <location>
        <begin position="482"/>
        <end position="513"/>
    </location>
</feature>
<dbReference type="Proteomes" id="UP001302602">
    <property type="component" value="Unassembled WGS sequence"/>
</dbReference>
<dbReference type="GeneID" id="87827467"/>
<evidence type="ECO:0000256" key="1">
    <source>
        <dbReference type="SAM" id="MobiDB-lite"/>
    </source>
</evidence>
<reference evidence="3" key="2">
    <citation type="submission" date="2023-05" db="EMBL/GenBank/DDBJ databases">
        <authorList>
            <consortium name="Lawrence Berkeley National Laboratory"/>
            <person name="Steindorff A."/>
            <person name="Hensen N."/>
            <person name="Bonometti L."/>
            <person name="Westerberg I."/>
            <person name="Brannstrom I.O."/>
            <person name="Guillou S."/>
            <person name="Cros-Aarteil S."/>
            <person name="Calhoun S."/>
            <person name="Haridas S."/>
            <person name="Kuo A."/>
            <person name="Mondo S."/>
            <person name="Pangilinan J."/>
            <person name="Riley R."/>
            <person name="Labutti K."/>
            <person name="Andreopoulos B."/>
            <person name="Lipzen A."/>
            <person name="Chen C."/>
            <person name="Yanf M."/>
            <person name="Daum C."/>
            <person name="Ng V."/>
            <person name="Clum A."/>
            <person name="Ohm R."/>
            <person name="Martin F."/>
            <person name="Silar P."/>
            <person name="Natvig D."/>
            <person name="Lalanne C."/>
            <person name="Gautier V."/>
            <person name="Ament-Velasquez S.L."/>
            <person name="Kruys A."/>
            <person name="Hutchinson M.I."/>
            <person name="Powell A.J."/>
            <person name="Barry K."/>
            <person name="Miller A.N."/>
            <person name="Grigoriev I.V."/>
            <person name="Debuchy R."/>
            <person name="Gladieux P."/>
            <person name="Thoren M.H."/>
            <person name="Johannesson H."/>
        </authorList>
    </citation>
    <scope>NUCLEOTIDE SEQUENCE</scope>
    <source>
        <strain evidence="3">CBS 731.68</strain>
    </source>
</reference>
<protein>
    <recommendedName>
        <fullName evidence="2">Peptidase C45 hydrolase domain-containing protein</fullName>
    </recommendedName>
</protein>
<dbReference type="Gene3D" id="3.60.60.10">
    <property type="entry name" value="Penicillin V Acylase, Chain A"/>
    <property type="match status" value="1"/>
</dbReference>
<evidence type="ECO:0000259" key="2">
    <source>
        <dbReference type="Pfam" id="PF03417"/>
    </source>
</evidence>
<dbReference type="AlphaFoldDB" id="A0AAN6TWW7"/>